<dbReference type="GO" id="GO:0004177">
    <property type="term" value="F:aminopeptidase activity"/>
    <property type="evidence" value="ECO:0007669"/>
    <property type="project" value="TreeGrafter"/>
</dbReference>
<protein>
    <submittedName>
        <fullName evidence="1">Zinc-dependent peptidase</fullName>
    </submittedName>
</protein>
<keyword evidence="2" id="KW-1185">Reference proteome</keyword>
<evidence type="ECO:0000313" key="2">
    <source>
        <dbReference type="Proteomes" id="UP000283255"/>
    </source>
</evidence>
<dbReference type="Pfam" id="PF06167">
    <property type="entry name" value="Peptidase_M90"/>
    <property type="match status" value="1"/>
</dbReference>
<dbReference type="PANTHER" id="PTHR30164">
    <property type="entry name" value="MTFA PEPTIDASE"/>
    <property type="match status" value="1"/>
</dbReference>
<dbReference type="InterPro" id="IPR042252">
    <property type="entry name" value="MtfA_N"/>
</dbReference>
<dbReference type="GO" id="GO:0008237">
    <property type="term" value="F:metallopeptidase activity"/>
    <property type="evidence" value="ECO:0007669"/>
    <property type="project" value="InterPro"/>
</dbReference>
<dbReference type="CDD" id="cd20169">
    <property type="entry name" value="Peptidase_M90_mtfA"/>
    <property type="match status" value="1"/>
</dbReference>
<dbReference type="PANTHER" id="PTHR30164:SF2">
    <property type="entry name" value="PROTEIN MTFA"/>
    <property type="match status" value="1"/>
</dbReference>
<proteinExistence type="predicted"/>
<dbReference type="Proteomes" id="UP000283255">
    <property type="component" value="Unassembled WGS sequence"/>
</dbReference>
<organism evidence="1 2">
    <name type="scientific">Motilimonas pumila</name>
    <dbReference type="NCBI Taxonomy" id="2303987"/>
    <lineage>
        <taxon>Bacteria</taxon>
        <taxon>Pseudomonadati</taxon>
        <taxon>Pseudomonadota</taxon>
        <taxon>Gammaproteobacteria</taxon>
        <taxon>Alteromonadales</taxon>
        <taxon>Alteromonadales genera incertae sedis</taxon>
        <taxon>Motilimonas</taxon>
    </lineage>
</organism>
<reference evidence="1 2" key="2">
    <citation type="submission" date="2019-01" db="EMBL/GenBank/DDBJ databases">
        <title>Motilimonas pumilus sp. nov., isolated from the gut of sea cucumber (Apostichopus japonicus).</title>
        <authorList>
            <person name="Wang F.-Q."/>
            <person name="Ren L.-H."/>
            <person name="Lin Y.-W."/>
            <person name="Sun G.-H."/>
            <person name="Du Z.-J."/>
            <person name="Zhao J.-X."/>
            <person name="Liu X.-J."/>
            <person name="Liu L.-J."/>
        </authorList>
    </citation>
    <scope>NUCLEOTIDE SEQUENCE [LARGE SCALE GENOMIC DNA]</scope>
    <source>
        <strain evidence="1 2">PLHSC7-2</strain>
    </source>
</reference>
<reference evidence="1 2" key="1">
    <citation type="submission" date="2018-09" db="EMBL/GenBank/DDBJ databases">
        <authorList>
            <person name="Wang F."/>
        </authorList>
    </citation>
    <scope>NUCLEOTIDE SEQUENCE [LARGE SCALE GENOMIC DNA]</scope>
    <source>
        <strain evidence="1 2">PLHSC7-2</strain>
    </source>
</reference>
<dbReference type="Gene3D" id="3.40.390.10">
    <property type="entry name" value="Collagenase (Catalytic Domain)"/>
    <property type="match status" value="1"/>
</dbReference>
<gene>
    <name evidence="1" type="ORF">D1Z90_01665</name>
</gene>
<dbReference type="EMBL" id="QZCH01000001">
    <property type="protein sequence ID" value="RJG51669.1"/>
    <property type="molecule type" value="Genomic_DNA"/>
</dbReference>
<dbReference type="InterPro" id="IPR010384">
    <property type="entry name" value="MtfA_fam"/>
</dbReference>
<dbReference type="AlphaFoldDB" id="A0A418YL26"/>
<accession>A0A418YL26</accession>
<dbReference type="SUPFAM" id="SSF55486">
    <property type="entry name" value="Metalloproteases ('zincins'), catalytic domain"/>
    <property type="match status" value="1"/>
</dbReference>
<dbReference type="GO" id="GO:0005829">
    <property type="term" value="C:cytosol"/>
    <property type="evidence" value="ECO:0007669"/>
    <property type="project" value="TreeGrafter"/>
</dbReference>
<name>A0A418YL26_9GAMM</name>
<dbReference type="InterPro" id="IPR024079">
    <property type="entry name" value="MetalloPept_cat_dom_sf"/>
</dbReference>
<evidence type="ECO:0000313" key="1">
    <source>
        <dbReference type="EMBL" id="RJG51669.1"/>
    </source>
</evidence>
<dbReference type="OrthoDB" id="9786424at2"/>
<sequence>MPWYKDRKARFAPFSDADKQILIQQVPLYEKLPDDLKQQLHLLVNSFLHRKKFYGCQGLVITRTIQLTIAAQACLLLLNRPTHEFRKLKAILVYPEAFIATHRQVDANGLVSFSSKELAGESWGNGRVILSWDDVTKGAQHINDGKNVVLHEFAHQLDSEDGATNGAPELPSAGAYRAWANLMSAEFAQLQQAQIHHLYSVMDYYGASEPAEFFAVVTETFFEKPSELKQRHSELYALLCQYYKVSPDEW</sequence>
<comment type="caution">
    <text evidence="1">The sequence shown here is derived from an EMBL/GenBank/DDBJ whole genome shotgun (WGS) entry which is preliminary data.</text>
</comment>
<dbReference type="Gene3D" id="1.10.472.150">
    <property type="entry name" value="Glucose-regulated metallo-peptidase M90, N-terminal domain"/>
    <property type="match status" value="1"/>
</dbReference>